<name>A0ABV8NPL9_9SPHI</name>
<dbReference type="PANTHER" id="PTHR42841">
    <property type="entry name" value="AMINE OXIDASE"/>
    <property type="match status" value="1"/>
</dbReference>
<dbReference type="Proteomes" id="UP001595792">
    <property type="component" value="Unassembled WGS sequence"/>
</dbReference>
<sequence length="418" mass="46373">MEQKTTDVLIIGAGIAGLSAAKLLKQAGKRVLVIEASNAIGGRVRSDLKDGFILDRGFQILLTAYPEAKKLLDYKKLNLRSFIPGAEILDASGTHKIGDPLRAPKMLLKTLFSPVGTLGDKLRLLKLKFSLSFNTVEEIFEKKETDTLSHLRDLGFSEIFIKKFFRPFFSGIFLESSLETSSRMFEFVFKMLSEGSAAVPALGMGEISKQLSECLDSEELLLHERIEKIENGIAYNSSGMAFSAGSIIIATEPKSLFGQDKIDQQPGQIWKPAHTLYFAAQKKTPVTRQIALNALHGQVINNIAFMDHISPFYAPIGKSLISVSLKTEQKASGKHLEEKVRKELAQWYPDSKDWKLLASYDISHALPQNKTTHNAMDREIYRRHNVFLCGDHMLNGSINGAMKSASIVVEEILKAAGK</sequence>
<dbReference type="GO" id="GO:0016491">
    <property type="term" value="F:oxidoreductase activity"/>
    <property type="evidence" value="ECO:0007669"/>
    <property type="project" value="UniProtKB-KW"/>
</dbReference>
<dbReference type="EC" id="1.-.-.-" evidence="2"/>
<feature type="domain" description="Amine oxidase" evidence="1">
    <location>
        <begin position="15"/>
        <end position="413"/>
    </location>
</feature>
<dbReference type="Gene3D" id="3.50.50.60">
    <property type="entry name" value="FAD/NAD(P)-binding domain"/>
    <property type="match status" value="1"/>
</dbReference>
<accession>A0ABV8NPL9</accession>
<gene>
    <name evidence="2" type="ORF">ACFOUY_19060</name>
</gene>
<dbReference type="RefSeq" id="WP_378962859.1">
    <property type="nucleotide sequence ID" value="NZ_JBHRXC010000001.1"/>
</dbReference>
<keyword evidence="3" id="KW-1185">Reference proteome</keyword>
<evidence type="ECO:0000259" key="1">
    <source>
        <dbReference type="Pfam" id="PF01593"/>
    </source>
</evidence>
<evidence type="ECO:0000313" key="3">
    <source>
        <dbReference type="Proteomes" id="UP001595792"/>
    </source>
</evidence>
<protein>
    <submittedName>
        <fullName evidence="2">NAD(P)/FAD-dependent oxidoreductase</fullName>
        <ecNumber evidence="2">1.-.-.-</ecNumber>
    </submittedName>
</protein>
<dbReference type="InterPro" id="IPR002937">
    <property type="entry name" value="Amino_oxidase"/>
</dbReference>
<keyword evidence="2" id="KW-0560">Oxidoreductase</keyword>
<dbReference type="InterPro" id="IPR036188">
    <property type="entry name" value="FAD/NAD-bd_sf"/>
</dbReference>
<organism evidence="2 3">
    <name type="scientific">Pedobacter jamesrossensis</name>
    <dbReference type="NCBI Taxonomy" id="1908238"/>
    <lineage>
        <taxon>Bacteria</taxon>
        <taxon>Pseudomonadati</taxon>
        <taxon>Bacteroidota</taxon>
        <taxon>Sphingobacteriia</taxon>
        <taxon>Sphingobacteriales</taxon>
        <taxon>Sphingobacteriaceae</taxon>
        <taxon>Pedobacter</taxon>
    </lineage>
</organism>
<dbReference type="SUPFAM" id="SSF51905">
    <property type="entry name" value="FAD/NAD(P)-binding domain"/>
    <property type="match status" value="1"/>
</dbReference>
<dbReference type="EMBL" id="JBHSBY010000143">
    <property type="protein sequence ID" value="MFC4198814.1"/>
    <property type="molecule type" value="Genomic_DNA"/>
</dbReference>
<comment type="caution">
    <text evidence="2">The sequence shown here is derived from an EMBL/GenBank/DDBJ whole genome shotgun (WGS) entry which is preliminary data.</text>
</comment>
<dbReference type="Pfam" id="PF01593">
    <property type="entry name" value="Amino_oxidase"/>
    <property type="match status" value="1"/>
</dbReference>
<evidence type="ECO:0000313" key="2">
    <source>
        <dbReference type="EMBL" id="MFC4198814.1"/>
    </source>
</evidence>
<proteinExistence type="predicted"/>
<reference evidence="3" key="1">
    <citation type="journal article" date="2019" name="Int. J. Syst. Evol. Microbiol.">
        <title>The Global Catalogue of Microorganisms (GCM) 10K type strain sequencing project: providing services to taxonomists for standard genome sequencing and annotation.</title>
        <authorList>
            <consortium name="The Broad Institute Genomics Platform"/>
            <consortium name="The Broad Institute Genome Sequencing Center for Infectious Disease"/>
            <person name="Wu L."/>
            <person name="Ma J."/>
        </authorList>
    </citation>
    <scope>NUCLEOTIDE SEQUENCE [LARGE SCALE GENOMIC DNA]</scope>
    <source>
        <strain evidence="3">CCM 8689</strain>
    </source>
</reference>